<dbReference type="CDD" id="cd01610">
    <property type="entry name" value="PAP2_like"/>
    <property type="match status" value="1"/>
</dbReference>
<dbReference type="Gene3D" id="1.20.144.10">
    <property type="entry name" value="Phosphatidic acid phosphatase type 2/haloperoxidase"/>
    <property type="match status" value="1"/>
</dbReference>
<feature type="transmembrane region" description="Helical" evidence="1">
    <location>
        <begin position="205"/>
        <end position="228"/>
    </location>
</feature>
<feature type="transmembrane region" description="Helical" evidence="1">
    <location>
        <begin position="173"/>
        <end position="193"/>
    </location>
</feature>
<dbReference type="AlphaFoldDB" id="A0A9D2HVC5"/>
<dbReference type="Proteomes" id="UP000823862">
    <property type="component" value="Unassembled WGS sequence"/>
</dbReference>
<gene>
    <name evidence="2" type="ORF">H9950_02970</name>
</gene>
<protein>
    <recommendedName>
        <fullName evidence="4">PAP2 family protein</fullName>
    </recommendedName>
</protein>
<feature type="transmembrane region" description="Helical" evidence="1">
    <location>
        <begin position="122"/>
        <end position="143"/>
    </location>
</feature>
<evidence type="ECO:0008006" key="4">
    <source>
        <dbReference type="Google" id="ProtNLM"/>
    </source>
</evidence>
<evidence type="ECO:0000313" key="2">
    <source>
        <dbReference type="EMBL" id="HJA85154.1"/>
    </source>
</evidence>
<sequence>MTNEIQEATPTAEAREEKSLIRTARVVSAVFTPFSIPFLAFLVLFFCTYLRMMPLTYKLLVLGVVYCFTIFLPTFTIFLFRKMNGYSLRDMLDRRKRYIPFLLTITSYAFGLAMMYRMRLPWYLINMLWAALVIMVICVVLNLKWKLSEHMAGAGAVIGGITVFSSLFNYNPVWWLCIFILIAGMLGSARIILRHHTLGEVLGGFVVGLVCTILTLDPMPAIFLKLLLNG</sequence>
<feature type="transmembrane region" description="Helical" evidence="1">
    <location>
        <begin position="57"/>
        <end position="78"/>
    </location>
</feature>
<name>A0A9D2HVC5_9BACE</name>
<accession>A0A9D2HVC5</accession>
<keyword evidence="1" id="KW-1133">Transmembrane helix</keyword>
<organism evidence="2 3">
    <name type="scientific">Candidatus Bacteroides avicola</name>
    <dbReference type="NCBI Taxonomy" id="2838468"/>
    <lineage>
        <taxon>Bacteria</taxon>
        <taxon>Pseudomonadati</taxon>
        <taxon>Bacteroidota</taxon>
        <taxon>Bacteroidia</taxon>
        <taxon>Bacteroidales</taxon>
        <taxon>Bacteroidaceae</taxon>
        <taxon>Bacteroides</taxon>
    </lineage>
</organism>
<reference evidence="2" key="2">
    <citation type="submission" date="2021-04" db="EMBL/GenBank/DDBJ databases">
        <authorList>
            <person name="Gilroy R."/>
        </authorList>
    </citation>
    <scope>NUCLEOTIDE SEQUENCE</scope>
    <source>
        <strain evidence="2">ChiHjej12B11-9795</strain>
    </source>
</reference>
<feature type="transmembrane region" description="Helical" evidence="1">
    <location>
        <begin position="98"/>
        <end position="116"/>
    </location>
</feature>
<reference evidence="2" key="1">
    <citation type="journal article" date="2021" name="PeerJ">
        <title>Extensive microbial diversity within the chicken gut microbiome revealed by metagenomics and culture.</title>
        <authorList>
            <person name="Gilroy R."/>
            <person name="Ravi A."/>
            <person name="Getino M."/>
            <person name="Pursley I."/>
            <person name="Horton D.L."/>
            <person name="Alikhan N.F."/>
            <person name="Baker D."/>
            <person name="Gharbi K."/>
            <person name="Hall N."/>
            <person name="Watson M."/>
            <person name="Adriaenssens E.M."/>
            <person name="Foster-Nyarko E."/>
            <person name="Jarju S."/>
            <person name="Secka A."/>
            <person name="Antonio M."/>
            <person name="Oren A."/>
            <person name="Chaudhuri R.R."/>
            <person name="La Ragione R."/>
            <person name="Hildebrand F."/>
            <person name="Pallen M.J."/>
        </authorList>
    </citation>
    <scope>NUCLEOTIDE SEQUENCE</scope>
    <source>
        <strain evidence="2">ChiHjej12B11-9795</strain>
    </source>
</reference>
<evidence type="ECO:0000313" key="3">
    <source>
        <dbReference type="Proteomes" id="UP000823862"/>
    </source>
</evidence>
<dbReference type="EMBL" id="DWZI01000016">
    <property type="protein sequence ID" value="HJA85154.1"/>
    <property type="molecule type" value="Genomic_DNA"/>
</dbReference>
<keyword evidence="1" id="KW-0812">Transmembrane</keyword>
<proteinExistence type="predicted"/>
<comment type="caution">
    <text evidence="2">The sequence shown here is derived from an EMBL/GenBank/DDBJ whole genome shotgun (WGS) entry which is preliminary data.</text>
</comment>
<feature type="transmembrane region" description="Helical" evidence="1">
    <location>
        <begin position="150"/>
        <end position="167"/>
    </location>
</feature>
<keyword evidence="1" id="KW-0472">Membrane</keyword>
<evidence type="ECO:0000256" key="1">
    <source>
        <dbReference type="SAM" id="Phobius"/>
    </source>
</evidence>
<feature type="transmembrane region" description="Helical" evidence="1">
    <location>
        <begin position="26"/>
        <end position="51"/>
    </location>
</feature>